<comment type="caution">
    <text evidence="3">The sequence shown here is derived from an EMBL/GenBank/DDBJ whole genome shotgun (WGS) entry which is preliminary data.</text>
</comment>
<gene>
    <name evidence="3" type="ORF">CLV59_105367</name>
</gene>
<dbReference type="GO" id="GO:0016989">
    <property type="term" value="F:sigma factor antagonist activity"/>
    <property type="evidence" value="ECO:0007669"/>
    <property type="project" value="TreeGrafter"/>
</dbReference>
<keyword evidence="4" id="KW-1185">Reference proteome</keyword>
<protein>
    <submittedName>
        <fullName evidence="3">Ferric-dicitrate binding protein FerR (Iron transport regulator)</fullName>
    </submittedName>
</protein>
<dbReference type="Proteomes" id="UP000249819">
    <property type="component" value="Unassembled WGS sequence"/>
</dbReference>
<dbReference type="RefSeq" id="WP_111593264.1">
    <property type="nucleotide sequence ID" value="NZ_QLMA01000005.1"/>
</dbReference>
<reference evidence="3 4" key="1">
    <citation type="submission" date="2018-06" db="EMBL/GenBank/DDBJ databases">
        <title>Genomic Encyclopedia of Archaeal and Bacterial Type Strains, Phase II (KMG-II): from individual species to whole genera.</title>
        <authorList>
            <person name="Goeker M."/>
        </authorList>
    </citation>
    <scope>NUCLEOTIDE SEQUENCE [LARGE SCALE GENOMIC DNA]</scope>
    <source>
        <strain evidence="3 4">DSM 29821</strain>
    </source>
</reference>
<accession>A0A327VWE0</accession>
<dbReference type="EMBL" id="QLMA01000005">
    <property type="protein sequence ID" value="RAJ80259.1"/>
    <property type="molecule type" value="Genomic_DNA"/>
</dbReference>
<dbReference type="InterPro" id="IPR006860">
    <property type="entry name" value="FecR"/>
</dbReference>
<dbReference type="OrthoDB" id="738872at2"/>
<dbReference type="InterPro" id="IPR012373">
    <property type="entry name" value="Ferrdict_sens_TM"/>
</dbReference>
<evidence type="ECO:0000259" key="2">
    <source>
        <dbReference type="Pfam" id="PF16344"/>
    </source>
</evidence>
<dbReference type="AlphaFoldDB" id="A0A327VWE0"/>
<feature type="domain" description="Protein FecR C-terminal" evidence="2">
    <location>
        <begin position="252"/>
        <end position="319"/>
    </location>
</feature>
<evidence type="ECO:0000313" key="3">
    <source>
        <dbReference type="EMBL" id="RAJ80259.1"/>
    </source>
</evidence>
<organism evidence="3 4">
    <name type="scientific">Chitinophaga dinghuensis</name>
    <dbReference type="NCBI Taxonomy" id="1539050"/>
    <lineage>
        <taxon>Bacteria</taxon>
        <taxon>Pseudomonadati</taxon>
        <taxon>Bacteroidota</taxon>
        <taxon>Chitinophagia</taxon>
        <taxon>Chitinophagales</taxon>
        <taxon>Chitinophagaceae</taxon>
        <taxon>Chitinophaga</taxon>
    </lineage>
</organism>
<dbReference type="Gene3D" id="3.55.50.30">
    <property type="match status" value="1"/>
</dbReference>
<evidence type="ECO:0000313" key="4">
    <source>
        <dbReference type="Proteomes" id="UP000249819"/>
    </source>
</evidence>
<proteinExistence type="predicted"/>
<dbReference type="Pfam" id="PF04773">
    <property type="entry name" value="FecR"/>
    <property type="match status" value="1"/>
</dbReference>
<dbReference type="PIRSF" id="PIRSF018266">
    <property type="entry name" value="FecR"/>
    <property type="match status" value="1"/>
</dbReference>
<dbReference type="PANTHER" id="PTHR30273">
    <property type="entry name" value="PERIPLASMIC SIGNAL SENSOR AND SIGMA FACTOR ACTIVATOR FECR-RELATED"/>
    <property type="match status" value="1"/>
</dbReference>
<feature type="domain" description="FecR protein" evidence="1">
    <location>
        <begin position="112"/>
        <end position="207"/>
    </location>
</feature>
<dbReference type="InterPro" id="IPR032508">
    <property type="entry name" value="FecR_C"/>
</dbReference>
<name>A0A327VWE0_9BACT</name>
<evidence type="ECO:0000259" key="1">
    <source>
        <dbReference type="Pfam" id="PF04773"/>
    </source>
</evidence>
<dbReference type="Pfam" id="PF16344">
    <property type="entry name" value="FecR_C"/>
    <property type="match status" value="1"/>
</dbReference>
<dbReference type="PANTHER" id="PTHR30273:SF2">
    <property type="entry name" value="PROTEIN FECR"/>
    <property type="match status" value="1"/>
</dbReference>
<sequence length="322" mass="36613">MEPNQHQLNLLLDRIYSGTANEQEKEIIRNWIISMDMPDTSVTAETLQAAKLEMFDRILTTNPVVTTPTIRSNGFQKVLRSWKAAAAVLVLAVASWFLLNRNKPSKDLVYTTIAATQRNIKHIELPDGSQVWLNAGSRLEYIQDQFNKDKRCVKLTGEGFFSITPDKTRPFIVSSDHIETQVLGTTFNIETYPGETEIRIALVQGSVAVKDMHTNSYTVLHPNEMLRYSRVSGQSGIVGFSNKMGDWVNGHMIFEELPLGDVLDRVAYRFGISIQYDKALVRNKRVTGNMSPDKWQTVLDDILFIHKLRYTTQNGIVYISKR</sequence>
<dbReference type="Gene3D" id="2.60.120.1440">
    <property type="match status" value="1"/>
</dbReference>